<dbReference type="PANTHER" id="PTHR37542:SF3">
    <property type="entry name" value="PRION-INHIBITION AND PROPAGATION HELO DOMAIN-CONTAINING PROTEIN"/>
    <property type="match status" value="1"/>
</dbReference>
<dbReference type="HOGENOM" id="CLU_028627_1_0_1"/>
<dbReference type="eggNOG" id="ENOG502S5KQ">
    <property type="taxonomic scope" value="Eukaryota"/>
</dbReference>
<dbReference type="Proteomes" id="UP000002669">
    <property type="component" value="Unassembled WGS sequence"/>
</dbReference>
<organism evidence="3">
    <name type="scientific">Arthroderma gypseum (strain ATCC MYA-4604 / CBS 118893)</name>
    <name type="common">Microsporum gypseum</name>
    <dbReference type="NCBI Taxonomy" id="535722"/>
    <lineage>
        <taxon>Eukaryota</taxon>
        <taxon>Fungi</taxon>
        <taxon>Dikarya</taxon>
        <taxon>Ascomycota</taxon>
        <taxon>Pezizomycotina</taxon>
        <taxon>Eurotiomycetes</taxon>
        <taxon>Eurotiomycetidae</taxon>
        <taxon>Onygenales</taxon>
        <taxon>Arthrodermataceae</taxon>
        <taxon>Nannizzia</taxon>
    </lineage>
</organism>
<dbReference type="GO" id="GO:0004674">
    <property type="term" value="F:protein serine/threonine kinase activity"/>
    <property type="evidence" value="ECO:0007669"/>
    <property type="project" value="UniProtKB-KW"/>
</dbReference>
<evidence type="ECO:0000259" key="1">
    <source>
        <dbReference type="PROSITE" id="PS50011"/>
    </source>
</evidence>
<keyword evidence="3" id="KW-1185">Reference proteome</keyword>
<keyword evidence="2" id="KW-0723">Serine/threonine-protein kinase</keyword>
<name>E4V784_ARTGP</name>
<dbReference type="GO" id="GO:0005524">
    <property type="term" value="F:ATP binding"/>
    <property type="evidence" value="ECO:0007669"/>
    <property type="project" value="InterPro"/>
</dbReference>
<feature type="domain" description="Protein kinase" evidence="1">
    <location>
        <begin position="183"/>
        <end position="503"/>
    </location>
</feature>
<dbReference type="OrthoDB" id="4195490at2759"/>
<dbReference type="InParanoid" id="E4V784"/>
<dbReference type="STRING" id="535722.E4V784"/>
<keyword evidence="2" id="KW-0808">Transferase</keyword>
<keyword evidence="2" id="KW-0418">Kinase</keyword>
<proteinExistence type="predicted"/>
<dbReference type="PANTHER" id="PTHR37542">
    <property type="entry name" value="HELO DOMAIN-CONTAINING PROTEIN-RELATED"/>
    <property type="match status" value="1"/>
</dbReference>
<dbReference type="PROSITE" id="PS50011">
    <property type="entry name" value="PROTEIN_KINASE_DOM"/>
    <property type="match status" value="1"/>
</dbReference>
<sequence length="510" mass="57485">MDIFNTAAVACEIIYKTLDASAAFPIESRSLAARFQYDARILHHFCEHFEKQLLKDKQLDAKDKALLEESTSYLTTLLNRVETCKNKLMAQGKWPKELNRLTWILRRSEVKELESELFEWTRRFDLRLVALPKDIRTVMDLDVERDDSNIRSFTPRLAARMRLERFTADAAAARMSVWKDLEVKETELTGFGRSDDTQRFALGTFRGSTVLVELRNIQQQNFCSEAAWTSSQASAGEFAAALNCLDSTVSGLLKCTGFFYSPIPAPSFVHMYLLPREKQISGAISSFKDLLKLRDAGGRRQKLLYTLNERLEFAKRLATAVMFVHGIGWVHKAITSQNVLLVGRRRSASAGGQEDTTCDRSRSSSATTKWSLSSPYLVGFEVARNNDSETIPSGPRRLPLARSLYLHPALQGDDHVRFNMAYDVYSLGVILLELGIWGPLEERPELKGIPGPEAVAEALYALANETEIFMGKRYREVVQTCLSQDAENETGSMKAISEILERLEDLAQGV</sequence>
<dbReference type="VEuPathDB" id="FungiDB:MGYG_08874"/>
<evidence type="ECO:0000313" key="3">
    <source>
        <dbReference type="Proteomes" id="UP000002669"/>
    </source>
</evidence>
<protein>
    <submittedName>
        <fullName evidence="2">Serine/threonine protein kinase</fullName>
    </submittedName>
</protein>
<dbReference type="EMBL" id="DS989832">
    <property type="protein sequence ID" value="EFQ96950.1"/>
    <property type="molecule type" value="Genomic_DNA"/>
</dbReference>
<reference evidence="3" key="1">
    <citation type="journal article" date="2012" name="MBio">
        <title>Comparative genome analysis of Trichophyton rubrum and related dermatophytes reveals candidate genes involved in infection.</title>
        <authorList>
            <person name="Martinez D.A."/>
            <person name="Oliver B.G."/>
            <person name="Graeser Y."/>
            <person name="Goldberg J.M."/>
            <person name="Li W."/>
            <person name="Martinez-Rossi N.M."/>
            <person name="Monod M."/>
            <person name="Shelest E."/>
            <person name="Barton R.C."/>
            <person name="Birch E."/>
            <person name="Brakhage A.A."/>
            <person name="Chen Z."/>
            <person name="Gurr S.J."/>
            <person name="Heiman D."/>
            <person name="Heitman J."/>
            <person name="Kosti I."/>
            <person name="Rossi A."/>
            <person name="Saif S."/>
            <person name="Samalova M."/>
            <person name="Saunders C.W."/>
            <person name="Shea T."/>
            <person name="Summerbell R.C."/>
            <person name="Xu J."/>
            <person name="Young S."/>
            <person name="Zeng Q."/>
            <person name="Birren B.W."/>
            <person name="Cuomo C.A."/>
            <person name="White T.C."/>
        </authorList>
    </citation>
    <scope>NUCLEOTIDE SEQUENCE [LARGE SCALE GENOMIC DNA]</scope>
    <source>
        <strain evidence="3">ATCC MYA-4604 / CBS 118893</strain>
    </source>
</reference>
<evidence type="ECO:0000313" key="2">
    <source>
        <dbReference type="EMBL" id="EFQ96950.1"/>
    </source>
</evidence>
<dbReference type="OMA" id="THIRSDK"/>
<dbReference type="GeneID" id="10024258"/>
<dbReference type="InterPro" id="IPR011009">
    <property type="entry name" value="Kinase-like_dom_sf"/>
</dbReference>
<gene>
    <name evidence="2" type="ORF">MGYG_08874</name>
</gene>
<dbReference type="InterPro" id="IPR000719">
    <property type="entry name" value="Prot_kinase_dom"/>
</dbReference>
<dbReference type="RefSeq" id="XP_003169028.1">
    <property type="nucleotide sequence ID" value="XM_003168980.1"/>
</dbReference>
<dbReference type="SUPFAM" id="SSF56112">
    <property type="entry name" value="Protein kinase-like (PK-like)"/>
    <property type="match status" value="1"/>
</dbReference>
<dbReference type="Gene3D" id="1.10.510.10">
    <property type="entry name" value="Transferase(Phosphotransferase) domain 1"/>
    <property type="match status" value="1"/>
</dbReference>
<accession>E4V784</accession>
<dbReference type="AlphaFoldDB" id="E4V784"/>